<dbReference type="Proteomes" id="UP000218083">
    <property type="component" value="Unassembled WGS sequence"/>
</dbReference>
<dbReference type="RefSeq" id="WP_095635955.1">
    <property type="nucleotide sequence ID" value="NZ_NSKC01000002.1"/>
</dbReference>
<name>A0A2A2FJF1_9EURY</name>
<sequence length="62" mass="6458">MSTNTDTVADRFAAAGAQIDPLTALTALALAAALGFTLLFLQEPLAHDALHDFRHGAGIICH</sequence>
<dbReference type="EMBL" id="NSKC01000002">
    <property type="protein sequence ID" value="PAU84683.1"/>
    <property type="molecule type" value="Genomic_DNA"/>
</dbReference>
<keyword evidence="3" id="KW-1185">Reference proteome</keyword>
<keyword evidence="1" id="KW-1133">Transmembrane helix</keyword>
<evidence type="ECO:0000313" key="3">
    <source>
        <dbReference type="Proteomes" id="UP000218083"/>
    </source>
</evidence>
<dbReference type="InterPro" id="IPR012667">
    <property type="entry name" value="CbtB_put"/>
</dbReference>
<evidence type="ECO:0000313" key="2">
    <source>
        <dbReference type="EMBL" id="PAU84683.1"/>
    </source>
</evidence>
<feature type="transmembrane region" description="Helical" evidence="1">
    <location>
        <begin position="22"/>
        <end position="41"/>
    </location>
</feature>
<reference evidence="2 3" key="1">
    <citation type="submission" date="2017-08" db="EMBL/GenBank/DDBJ databases">
        <title>The strain WRN001 was isolated from Binhai saline alkaline soil, Tianjin, China.</title>
        <authorList>
            <person name="Liu D."/>
            <person name="Zhang G."/>
        </authorList>
    </citation>
    <scope>NUCLEOTIDE SEQUENCE [LARGE SCALE GENOMIC DNA]</scope>
    <source>
        <strain evidence="2 3">WN019</strain>
    </source>
</reference>
<evidence type="ECO:0000256" key="1">
    <source>
        <dbReference type="SAM" id="Phobius"/>
    </source>
</evidence>
<accession>A0A2A2FJF1</accession>
<gene>
    <name evidence="2" type="ORF">CK500_03975</name>
</gene>
<protein>
    <submittedName>
        <fullName evidence="2">Cobalamin cluster protein</fullName>
    </submittedName>
</protein>
<keyword evidence="1" id="KW-0472">Membrane</keyword>
<organism evidence="2 3">
    <name type="scientific">Halorubrum salipaludis</name>
    <dbReference type="NCBI Taxonomy" id="2032630"/>
    <lineage>
        <taxon>Archaea</taxon>
        <taxon>Methanobacteriati</taxon>
        <taxon>Methanobacteriota</taxon>
        <taxon>Stenosarchaea group</taxon>
        <taxon>Halobacteria</taxon>
        <taxon>Halobacteriales</taxon>
        <taxon>Haloferacaceae</taxon>
        <taxon>Halorubrum</taxon>
    </lineage>
</organism>
<comment type="caution">
    <text evidence="2">The sequence shown here is derived from an EMBL/GenBank/DDBJ whole genome shotgun (WGS) entry which is preliminary data.</text>
</comment>
<proteinExistence type="predicted"/>
<dbReference type="Pfam" id="PF09489">
    <property type="entry name" value="CbtB"/>
    <property type="match status" value="1"/>
</dbReference>
<dbReference type="AlphaFoldDB" id="A0A2A2FJF1"/>
<keyword evidence="1" id="KW-0812">Transmembrane</keyword>